<name>A0A8J7H7P9_9CYAN</name>
<dbReference type="RefSeq" id="WP_214437451.1">
    <property type="nucleotide sequence ID" value="NZ_JAECZB010000002.1"/>
</dbReference>
<dbReference type="AlphaFoldDB" id="A0A8J7H7P9"/>
<dbReference type="EMBL" id="JAECZB010000002">
    <property type="protein sequence ID" value="MBH8551143.1"/>
    <property type="molecule type" value="Genomic_DNA"/>
</dbReference>
<organism evidence="1 2">
    <name type="scientific">Atlanticothrix silvestris CENA357</name>
    <dbReference type="NCBI Taxonomy" id="1725252"/>
    <lineage>
        <taxon>Bacteria</taxon>
        <taxon>Bacillati</taxon>
        <taxon>Cyanobacteriota</taxon>
        <taxon>Cyanophyceae</taxon>
        <taxon>Nostocales</taxon>
        <taxon>Nodulariaceae</taxon>
        <taxon>Atlanticothrix</taxon>
        <taxon>Atlanticothrix silvestris</taxon>
    </lineage>
</organism>
<proteinExistence type="predicted"/>
<gene>
    <name evidence="1" type="ORF">I8751_01815</name>
</gene>
<dbReference type="Proteomes" id="UP000599391">
    <property type="component" value="Unassembled WGS sequence"/>
</dbReference>
<evidence type="ECO:0000313" key="1">
    <source>
        <dbReference type="EMBL" id="MBH8551143.1"/>
    </source>
</evidence>
<reference evidence="1 2" key="1">
    <citation type="journal article" date="2021" name="Int. J. Syst. Evol. Microbiol.">
        <title>Amazonocrinis nigriterrae gen. nov., sp. nov., Atlanticothrix silvestris gen. nov., sp. nov. and Dendronalium phyllosphericum gen. nov., sp. nov., nostocacean cyanobacteria from Brazilian environments.</title>
        <authorList>
            <person name="Alvarenga D.O."/>
            <person name="Andreote A.P.D."/>
            <person name="Branco L.H.Z."/>
            <person name="Delbaje E."/>
            <person name="Cruz R.B."/>
            <person name="Varani A.M."/>
            <person name="Fiore M.F."/>
        </authorList>
    </citation>
    <scope>NUCLEOTIDE SEQUENCE [LARGE SCALE GENOMIC DNA]</scope>
    <source>
        <strain evidence="1 2">CENA357</strain>
    </source>
</reference>
<comment type="caution">
    <text evidence="1">The sequence shown here is derived from an EMBL/GenBank/DDBJ whole genome shotgun (WGS) entry which is preliminary data.</text>
</comment>
<keyword evidence="2" id="KW-1185">Reference proteome</keyword>
<sequence>MTKILICDFHSNELKTFIHDLAPTQTETVLGGYLYAEIMTIHDGINRVETQTFGAYSTHDNNYHSVDNSDQVYIWAYPYGWKG</sequence>
<protein>
    <submittedName>
        <fullName evidence="1">Uncharacterized protein</fullName>
    </submittedName>
</protein>
<accession>A0A8J7H7P9</accession>
<evidence type="ECO:0000313" key="2">
    <source>
        <dbReference type="Proteomes" id="UP000599391"/>
    </source>
</evidence>